<dbReference type="Proteomes" id="UP000265520">
    <property type="component" value="Unassembled WGS sequence"/>
</dbReference>
<proteinExistence type="predicted"/>
<evidence type="ECO:0000256" key="1">
    <source>
        <dbReference type="SAM" id="MobiDB-lite"/>
    </source>
</evidence>
<dbReference type="AlphaFoldDB" id="A0A392R7I4"/>
<keyword evidence="3" id="KW-1185">Reference proteome</keyword>
<protein>
    <submittedName>
        <fullName evidence="2">Uncharacterized protein</fullName>
    </submittedName>
</protein>
<sequence length="26" mass="3029">MVLSMSRDVPPSPNEREYLQSHSNVR</sequence>
<evidence type="ECO:0000313" key="3">
    <source>
        <dbReference type="Proteomes" id="UP000265520"/>
    </source>
</evidence>
<feature type="non-terminal residue" evidence="2">
    <location>
        <position position="26"/>
    </location>
</feature>
<accession>A0A392R7I4</accession>
<dbReference type="EMBL" id="LXQA010196879">
    <property type="protein sequence ID" value="MCI32578.1"/>
    <property type="molecule type" value="Genomic_DNA"/>
</dbReference>
<reference evidence="2 3" key="1">
    <citation type="journal article" date="2018" name="Front. Plant Sci.">
        <title>Red Clover (Trifolium pratense) and Zigzag Clover (T. medium) - A Picture of Genomic Similarities and Differences.</title>
        <authorList>
            <person name="Dluhosova J."/>
            <person name="Istvanek J."/>
            <person name="Nedelnik J."/>
            <person name="Repkova J."/>
        </authorList>
    </citation>
    <scope>NUCLEOTIDE SEQUENCE [LARGE SCALE GENOMIC DNA]</scope>
    <source>
        <strain evidence="3">cv. 10/8</strain>
        <tissue evidence="2">Leaf</tissue>
    </source>
</reference>
<name>A0A392R7I4_9FABA</name>
<feature type="region of interest" description="Disordered" evidence="1">
    <location>
        <begin position="1"/>
        <end position="26"/>
    </location>
</feature>
<evidence type="ECO:0000313" key="2">
    <source>
        <dbReference type="EMBL" id="MCI32578.1"/>
    </source>
</evidence>
<comment type="caution">
    <text evidence="2">The sequence shown here is derived from an EMBL/GenBank/DDBJ whole genome shotgun (WGS) entry which is preliminary data.</text>
</comment>
<organism evidence="2 3">
    <name type="scientific">Trifolium medium</name>
    <dbReference type="NCBI Taxonomy" id="97028"/>
    <lineage>
        <taxon>Eukaryota</taxon>
        <taxon>Viridiplantae</taxon>
        <taxon>Streptophyta</taxon>
        <taxon>Embryophyta</taxon>
        <taxon>Tracheophyta</taxon>
        <taxon>Spermatophyta</taxon>
        <taxon>Magnoliopsida</taxon>
        <taxon>eudicotyledons</taxon>
        <taxon>Gunneridae</taxon>
        <taxon>Pentapetalae</taxon>
        <taxon>rosids</taxon>
        <taxon>fabids</taxon>
        <taxon>Fabales</taxon>
        <taxon>Fabaceae</taxon>
        <taxon>Papilionoideae</taxon>
        <taxon>50 kb inversion clade</taxon>
        <taxon>NPAAA clade</taxon>
        <taxon>Hologalegina</taxon>
        <taxon>IRL clade</taxon>
        <taxon>Trifolieae</taxon>
        <taxon>Trifolium</taxon>
    </lineage>
</organism>